<keyword evidence="2" id="KW-0805">Transcription regulation</keyword>
<dbReference type="RefSeq" id="WP_349280292.1">
    <property type="nucleotide sequence ID" value="NZ_CBCSCU010000012.1"/>
</dbReference>
<proteinExistence type="inferred from homology"/>
<dbReference type="GO" id="GO:0003700">
    <property type="term" value="F:DNA-binding transcription factor activity"/>
    <property type="evidence" value="ECO:0007669"/>
    <property type="project" value="InterPro"/>
</dbReference>
<sequence length="313" mass="34442">MGPVNRPLDLEWLEDFLALAESGNFSRAAQARAIAQPAFSRHIRALEEWAGVELIDRARHPAAPTPAGEVFVVTARDVVLRLLQARTRAHEAHEQASRSLQFAATHVLSLAFFPRWLQQVEQQVQLGPIHMVSDSYQACEELMLQRRVQFLLCYGHAAVKTRLLPPEFEFACVGEDRLVPVSAPDADGQPQHQIDGDAHEPLPVLAYSEASGLGQIMRDRMPGAFDAQRFKPVMTSHHAVLLKTMVLEGRGVAWLPHSLVSAEMADKRLTSAAGPEWSVPLEVRLFRATDALAPTAEAVWTQAAAGRAGPKNP</sequence>
<dbReference type="Pfam" id="PF03466">
    <property type="entry name" value="LysR_substrate"/>
    <property type="match status" value="1"/>
</dbReference>
<keyword evidence="4" id="KW-0804">Transcription</keyword>
<dbReference type="GO" id="GO:0000976">
    <property type="term" value="F:transcription cis-regulatory region binding"/>
    <property type="evidence" value="ECO:0007669"/>
    <property type="project" value="TreeGrafter"/>
</dbReference>
<feature type="domain" description="HTH lysR-type" evidence="5">
    <location>
        <begin position="8"/>
        <end position="65"/>
    </location>
</feature>
<accession>A0AAU7LTQ8</accession>
<dbReference type="InterPro" id="IPR036388">
    <property type="entry name" value="WH-like_DNA-bd_sf"/>
</dbReference>
<evidence type="ECO:0000256" key="1">
    <source>
        <dbReference type="ARBA" id="ARBA00009437"/>
    </source>
</evidence>
<evidence type="ECO:0000259" key="5">
    <source>
        <dbReference type="PROSITE" id="PS50931"/>
    </source>
</evidence>
<evidence type="ECO:0000256" key="3">
    <source>
        <dbReference type="ARBA" id="ARBA00023125"/>
    </source>
</evidence>
<dbReference type="InterPro" id="IPR036390">
    <property type="entry name" value="WH_DNA-bd_sf"/>
</dbReference>
<dbReference type="Gene3D" id="1.10.10.10">
    <property type="entry name" value="Winged helix-like DNA-binding domain superfamily/Winged helix DNA-binding domain"/>
    <property type="match status" value="1"/>
</dbReference>
<reference evidence="6" key="1">
    <citation type="submission" date="2024-05" db="EMBL/GenBank/DDBJ databases">
        <authorList>
            <person name="Bunk B."/>
            <person name="Swiderski J."/>
            <person name="Sproer C."/>
            <person name="Thiel V."/>
        </authorList>
    </citation>
    <scope>NUCLEOTIDE SEQUENCE</scope>
    <source>
        <strain evidence="6">DSM 17735</strain>
    </source>
</reference>
<name>A0AAU7LTQ8_9BURK</name>
<protein>
    <submittedName>
        <fullName evidence="6">LysR substrate-binding domain-containing protein</fullName>
    </submittedName>
</protein>
<comment type="similarity">
    <text evidence="1">Belongs to the LysR transcriptional regulatory family.</text>
</comment>
<evidence type="ECO:0000256" key="2">
    <source>
        <dbReference type="ARBA" id="ARBA00023015"/>
    </source>
</evidence>
<dbReference type="InterPro" id="IPR000847">
    <property type="entry name" value="LysR_HTH_N"/>
</dbReference>
<dbReference type="Pfam" id="PF00126">
    <property type="entry name" value="HTH_1"/>
    <property type="match status" value="1"/>
</dbReference>
<dbReference type="Gene3D" id="3.40.190.10">
    <property type="entry name" value="Periplasmic binding protein-like II"/>
    <property type="match status" value="2"/>
</dbReference>
<organism evidence="6">
    <name type="scientific">Polaromonas hydrogenivorans</name>
    <dbReference type="NCBI Taxonomy" id="335476"/>
    <lineage>
        <taxon>Bacteria</taxon>
        <taxon>Pseudomonadati</taxon>
        <taxon>Pseudomonadota</taxon>
        <taxon>Betaproteobacteria</taxon>
        <taxon>Burkholderiales</taxon>
        <taxon>Comamonadaceae</taxon>
        <taxon>Polaromonas</taxon>
    </lineage>
</organism>
<dbReference type="EMBL" id="CP157675">
    <property type="protein sequence ID" value="XBP70971.1"/>
    <property type="molecule type" value="Genomic_DNA"/>
</dbReference>
<keyword evidence="3" id="KW-0238">DNA-binding</keyword>
<dbReference type="PANTHER" id="PTHR30126:SF2">
    <property type="entry name" value="HTH-TYPE TRANSCRIPTIONAL REGULATOR YJIE"/>
    <property type="match status" value="1"/>
</dbReference>
<dbReference type="SUPFAM" id="SSF46785">
    <property type="entry name" value="Winged helix' DNA-binding domain"/>
    <property type="match status" value="1"/>
</dbReference>
<dbReference type="PRINTS" id="PR00039">
    <property type="entry name" value="HTHLYSR"/>
</dbReference>
<dbReference type="InterPro" id="IPR005119">
    <property type="entry name" value="LysR_subst-bd"/>
</dbReference>
<evidence type="ECO:0000313" key="6">
    <source>
        <dbReference type="EMBL" id="XBP70971.1"/>
    </source>
</evidence>
<dbReference type="SUPFAM" id="SSF53850">
    <property type="entry name" value="Periplasmic binding protein-like II"/>
    <property type="match status" value="1"/>
</dbReference>
<dbReference type="PROSITE" id="PS50931">
    <property type="entry name" value="HTH_LYSR"/>
    <property type="match status" value="1"/>
</dbReference>
<dbReference type="PANTHER" id="PTHR30126">
    <property type="entry name" value="HTH-TYPE TRANSCRIPTIONAL REGULATOR"/>
    <property type="match status" value="1"/>
</dbReference>
<gene>
    <name evidence="6" type="ORF">ABLV49_03945</name>
</gene>
<evidence type="ECO:0000256" key="4">
    <source>
        <dbReference type="ARBA" id="ARBA00023163"/>
    </source>
</evidence>
<dbReference type="AlphaFoldDB" id="A0AAU7LTQ8"/>